<feature type="compositionally biased region" description="Basic and acidic residues" evidence="1">
    <location>
        <begin position="1"/>
        <end position="10"/>
    </location>
</feature>
<dbReference type="EMBL" id="KE346365">
    <property type="protein sequence ID" value="KJE93470.1"/>
    <property type="molecule type" value="Genomic_DNA"/>
</dbReference>
<gene>
    <name evidence="3" type="ORF">CAOG_009752</name>
</gene>
<dbReference type="Proteomes" id="UP000008743">
    <property type="component" value="Unassembled WGS sequence"/>
</dbReference>
<name>A0A0D2WPR6_CAPO3</name>
<feature type="transmembrane region" description="Helical" evidence="2">
    <location>
        <begin position="95"/>
        <end position="116"/>
    </location>
</feature>
<keyword evidence="2" id="KW-0812">Transmembrane</keyword>
<reference evidence="4" key="1">
    <citation type="submission" date="2011-02" db="EMBL/GenBank/DDBJ databases">
        <title>The Genome Sequence of Capsaspora owczarzaki ATCC 30864.</title>
        <authorList>
            <person name="Russ C."/>
            <person name="Cuomo C."/>
            <person name="Burger G."/>
            <person name="Gray M.W."/>
            <person name="Holland P.W.H."/>
            <person name="King N."/>
            <person name="Lang F.B.F."/>
            <person name="Roger A.J."/>
            <person name="Ruiz-Trillo I."/>
            <person name="Young S.K."/>
            <person name="Zeng Q."/>
            <person name="Gargeya S."/>
            <person name="Alvarado L."/>
            <person name="Berlin A."/>
            <person name="Chapman S.B."/>
            <person name="Chen Z."/>
            <person name="Freedman E."/>
            <person name="Gellesch M."/>
            <person name="Goldberg J."/>
            <person name="Griggs A."/>
            <person name="Gujja S."/>
            <person name="Heilman E."/>
            <person name="Heiman D."/>
            <person name="Howarth C."/>
            <person name="Mehta T."/>
            <person name="Neiman D."/>
            <person name="Pearson M."/>
            <person name="Roberts A."/>
            <person name="Saif S."/>
            <person name="Shea T."/>
            <person name="Shenoy N."/>
            <person name="Sisk P."/>
            <person name="Stolte C."/>
            <person name="Sykes S."/>
            <person name="White J."/>
            <person name="Yandava C."/>
            <person name="Haas B."/>
            <person name="Nusbaum C."/>
            <person name="Birren B."/>
        </authorList>
    </citation>
    <scope>NUCLEOTIDE SEQUENCE</scope>
    <source>
        <strain evidence="4">ATCC 30864</strain>
    </source>
</reference>
<protein>
    <submittedName>
        <fullName evidence="3">Uncharacterized protein</fullName>
    </submittedName>
</protein>
<sequence>MKEDIDKSTQARENSPLSLVKQSSDAGMEQVLSQPNHAASPNMVERVVVMDHLDQRVEDVAGMVGIGDGLVVGARRAVFEQTDNGLISKVNGAAFGFPLVFAFAGLHVALVSLMGAR</sequence>
<dbReference type="AlphaFoldDB" id="A0A0D2WPR6"/>
<evidence type="ECO:0000256" key="2">
    <source>
        <dbReference type="SAM" id="Phobius"/>
    </source>
</evidence>
<feature type="compositionally biased region" description="Polar residues" evidence="1">
    <location>
        <begin position="11"/>
        <end position="39"/>
    </location>
</feature>
<dbReference type="InParanoid" id="A0A0D2WPR6"/>
<evidence type="ECO:0000256" key="1">
    <source>
        <dbReference type="SAM" id="MobiDB-lite"/>
    </source>
</evidence>
<proteinExistence type="predicted"/>
<keyword evidence="2" id="KW-1133">Transmembrane helix</keyword>
<organism evidence="3 4">
    <name type="scientific">Capsaspora owczarzaki (strain ATCC 30864)</name>
    <dbReference type="NCBI Taxonomy" id="595528"/>
    <lineage>
        <taxon>Eukaryota</taxon>
        <taxon>Filasterea</taxon>
        <taxon>Capsaspora</taxon>
    </lineage>
</organism>
<accession>A0A0D2WPR6</accession>
<keyword evidence="4" id="KW-1185">Reference proteome</keyword>
<evidence type="ECO:0000313" key="4">
    <source>
        <dbReference type="Proteomes" id="UP000008743"/>
    </source>
</evidence>
<keyword evidence="2" id="KW-0472">Membrane</keyword>
<feature type="region of interest" description="Disordered" evidence="1">
    <location>
        <begin position="1"/>
        <end position="39"/>
    </location>
</feature>
<evidence type="ECO:0000313" key="3">
    <source>
        <dbReference type="EMBL" id="KJE93470.1"/>
    </source>
</evidence>